<dbReference type="InterPro" id="IPR053105">
    <property type="entry name" value="Class_V-like_SAM-MTase"/>
</dbReference>
<dbReference type="Proteomes" id="UP000024533">
    <property type="component" value="Unassembled WGS sequence"/>
</dbReference>
<feature type="domain" description="SET" evidence="1">
    <location>
        <begin position="35"/>
        <end position="166"/>
    </location>
</feature>
<dbReference type="PANTHER" id="PTHR47250:SF3">
    <property type="entry name" value="HISTONE-LYSINE N-METHYLTRANSFERASE SET-6"/>
    <property type="match status" value="1"/>
</dbReference>
<evidence type="ECO:0000313" key="2">
    <source>
        <dbReference type="EMBL" id="KDB27753.1"/>
    </source>
</evidence>
<comment type="caution">
    <text evidence="2">The sequence shown here is derived from an EMBL/GenBank/DDBJ whole genome shotgun (WGS) entry which is preliminary data.</text>
</comment>
<organism evidence="2 3">
    <name type="scientific">Trichophyton interdigitale (strain MR816)</name>
    <dbReference type="NCBI Taxonomy" id="1215338"/>
    <lineage>
        <taxon>Eukaryota</taxon>
        <taxon>Fungi</taxon>
        <taxon>Dikarya</taxon>
        <taxon>Ascomycota</taxon>
        <taxon>Pezizomycotina</taxon>
        <taxon>Eurotiomycetes</taxon>
        <taxon>Eurotiomycetidae</taxon>
        <taxon>Onygenales</taxon>
        <taxon>Arthrodermataceae</taxon>
        <taxon>Trichophyton</taxon>
    </lineage>
</organism>
<dbReference type="PROSITE" id="PS50280">
    <property type="entry name" value="SET"/>
    <property type="match status" value="1"/>
</dbReference>
<evidence type="ECO:0000313" key="3">
    <source>
        <dbReference type="Proteomes" id="UP000024533"/>
    </source>
</evidence>
<dbReference type="Gene3D" id="2.170.270.10">
    <property type="entry name" value="SET domain"/>
    <property type="match status" value="1"/>
</dbReference>
<dbReference type="InterPro" id="IPR046341">
    <property type="entry name" value="SET_dom_sf"/>
</dbReference>
<proteinExistence type="predicted"/>
<accession>A0A059JJD2</accession>
<keyword evidence="3" id="KW-1185">Reference proteome</keyword>
<dbReference type="OrthoDB" id="4174318at2759"/>
<dbReference type="EMBL" id="AOKY01000036">
    <property type="protein sequence ID" value="KDB27753.1"/>
    <property type="molecule type" value="Genomic_DNA"/>
</dbReference>
<gene>
    <name evidence="2" type="ORF">H109_00464</name>
</gene>
<protein>
    <recommendedName>
        <fullName evidence="1">SET domain-containing protein</fullName>
    </recommendedName>
</protein>
<dbReference type="AlphaFoldDB" id="A0A059JJD2"/>
<reference evidence="2 3" key="1">
    <citation type="submission" date="2014-02" db="EMBL/GenBank/DDBJ databases">
        <title>The Genome Sequence of Trichophyton interdigitale MR816.</title>
        <authorList>
            <consortium name="The Broad Institute Genomics Platform"/>
            <person name="Cuomo C.A."/>
            <person name="White T.C."/>
            <person name="Graser Y."/>
            <person name="Martinez-Rossi N."/>
            <person name="Heitman J."/>
            <person name="Young S.K."/>
            <person name="Zeng Q."/>
            <person name="Gargeya S."/>
            <person name="Abouelleil A."/>
            <person name="Alvarado L."/>
            <person name="Chapman S.B."/>
            <person name="Gainer-Dewar J."/>
            <person name="Goldberg J."/>
            <person name="Griggs A."/>
            <person name="Gujja S."/>
            <person name="Hansen M."/>
            <person name="Howarth C."/>
            <person name="Imamovic A."/>
            <person name="Larimer J."/>
            <person name="Martinez D."/>
            <person name="Murphy C."/>
            <person name="Pearson M.D."/>
            <person name="Persinoti G."/>
            <person name="Poon T."/>
            <person name="Priest M."/>
            <person name="Roberts A.D."/>
            <person name="Saif S."/>
            <person name="Shea T.D."/>
            <person name="Sykes S.N."/>
            <person name="Wortman J."/>
            <person name="Nusbaum C."/>
            <person name="Birren B."/>
        </authorList>
    </citation>
    <scope>NUCLEOTIDE SEQUENCE [LARGE SCALE GENOMIC DNA]</scope>
    <source>
        <strain evidence="2 3">MR816</strain>
    </source>
</reference>
<evidence type="ECO:0000259" key="1">
    <source>
        <dbReference type="PROSITE" id="PS50280"/>
    </source>
</evidence>
<dbReference type="InterPro" id="IPR001214">
    <property type="entry name" value="SET_dom"/>
</dbReference>
<dbReference type="Pfam" id="PF00856">
    <property type="entry name" value="SET"/>
    <property type="match status" value="1"/>
</dbReference>
<dbReference type="PANTHER" id="PTHR47250">
    <property type="entry name" value="HISTONE-LYSINE N-METHYLTRANSFERASE SET-6"/>
    <property type="match status" value="1"/>
</dbReference>
<dbReference type="HOGENOM" id="CLU_1143248_0_0_1"/>
<name>A0A059JJD2_TRIIM</name>
<dbReference type="STRING" id="1215338.A0A059JJD2"/>
<dbReference type="SUPFAM" id="SSF82199">
    <property type="entry name" value="SET domain"/>
    <property type="match status" value="1"/>
</dbReference>
<sequence length="243" mass="26939">MAEPPAKDGLGTPNILKKLKAEREQHSYKDLLTKWGIPINESEVNIAKHLISKIFEDMAKNVSVQYAGKAQDVGLAYDPSSESERVHMEITRFGPIGSPLTLISGEMRGVITKVNKRDSGDWTRFLNHSCDPNASVIFGVYQGSPTATVITTKCIQPMQELTIDYGGKYLYKLDSWTCLCKSSTLTCKYLHYELGEGEEEEPLPPVTKGSPIMYRCEKERPSCNYLGDSLTMSGFSGSVSRLA</sequence>